<keyword evidence="1" id="KW-0812">Transmembrane</keyword>
<dbReference type="EMBL" id="JAUCMV010000004">
    <property type="protein sequence ID" value="KAK0401403.1"/>
    <property type="molecule type" value="Genomic_DNA"/>
</dbReference>
<proteinExistence type="predicted"/>
<keyword evidence="3" id="KW-1185">Reference proteome</keyword>
<keyword evidence="1" id="KW-0472">Membrane</keyword>
<evidence type="ECO:0000256" key="1">
    <source>
        <dbReference type="SAM" id="Phobius"/>
    </source>
</evidence>
<feature type="transmembrane region" description="Helical" evidence="1">
    <location>
        <begin position="54"/>
        <end position="82"/>
    </location>
</feature>
<gene>
    <name evidence="2" type="ORF">QR680_015764</name>
</gene>
<organism evidence="2 3">
    <name type="scientific">Steinernema hermaphroditum</name>
    <dbReference type="NCBI Taxonomy" id="289476"/>
    <lineage>
        <taxon>Eukaryota</taxon>
        <taxon>Metazoa</taxon>
        <taxon>Ecdysozoa</taxon>
        <taxon>Nematoda</taxon>
        <taxon>Chromadorea</taxon>
        <taxon>Rhabditida</taxon>
        <taxon>Tylenchina</taxon>
        <taxon>Panagrolaimomorpha</taxon>
        <taxon>Strongyloidoidea</taxon>
        <taxon>Steinernematidae</taxon>
        <taxon>Steinernema</taxon>
    </lineage>
</organism>
<protein>
    <submittedName>
        <fullName evidence="2">Uncharacterized protein</fullName>
    </submittedName>
</protein>
<accession>A0AA39LLA9</accession>
<name>A0AA39LLA9_9BILA</name>
<keyword evidence="1" id="KW-1133">Transmembrane helix</keyword>
<reference evidence="2" key="1">
    <citation type="submission" date="2023-06" db="EMBL/GenBank/DDBJ databases">
        <title>Genomic analysis of the entomopathogenic nematode Steinernema hermaphroditum.</title>
        <authorList>
            <person name="Schwarz E.M."/>
            <person name="Heppert J.K."/>
            <person name="Baniya A."/>
            <person name="Schwartz H.T."/>
            <person name="Tan C.-H."/>
            <person name="Antoshechkin I."/>
            <person name="Sternberg P.W."/>
            <person name="Goodrich-Blair H."/>
            <person name="Dillman A.R."/>
        </authorList>
    </citation>
    <scope>NUCLEOTIDE SEQUENCE</scope>
    <source>
        <strain evidence="2">PS9179</strain>
        <tissue evidence="2">Whole animal</tissue>
    </source>
</reference>
<comment type="caution">
    <text evidence="2">The sequence shown here is derived from an EMBL/GenBank/DDBJ whole genome shotgun (WGS) entry which is preliminary data.</text>
</comment>
<dbReference type="AlphaFoldDB" id="A0AA39LLA9"/>
<evidence type="ECO:0000313" key="3">
    <source>
        <dbReference type="Proteomes" id="UP001175271"/>
    </source>
</evidence>
<sequence>MSPLANKIPSTLAEIIRAFYGVWRRKQFSSGGREEAMYHFKQAVSVQGESVQELVQLLIVTICVCLSVIFAAFAVCFFGVIIEICRMMITKKEPISRFVTVPVMQL</sequence>
<evidence type="ECO:0000313" key="2">
    <source>
        <dbReference type="EMBL" id="KAK0401403.1"/>
    </source>
</evidence>
<dbReference type="Proteomes" id="UP001175271">
    <property type="component" value="Unassembled WGS sequence"/>
</dbReference>